<keyword evidence="2" id="KW-0695">RNA-directed DNA polymerase</keyword>
<dbReference type="Pfam" id="PF17921">
    <property type="entry name" value="Integrase_H2C2"/>
    <property type="match status" value="1"/>
</dbReference>
<feature type="domain" description="Integrase zinc-binding" evidence="1">
    <location>
        <begin position="106"/>
        <end position="148"/>
    </location>
</feature>
<dbReference type="GO" id="GO:0003964">
    <property type="term" value="F:RNA-directed DNA polymerase activity"/>
    <property type="evidence" value="ECO:0007669"/>
    <property type="project" value="UniProtKB-KW"/>
</dbReference>
<dbReference type="EMBL" id="BKCJ010228531">
    <property type="protein sequence ID" value="GEY97973.1"/>
    <property type="molecule type" value="Genomic_DNA"/>
</dbReference>
<reference evidence="2" key="1">
    <citation type="journal article" date="2019" name="Sci. Rep.">
        <title>Draft genome of Tanacetum cinerariifolium, the natural source of mosquito coil.</title>
        <authorList>
            <person name="Yamashiro T."/>
            <person name="Shiraishi A."/>
            <person name="Satake H."/>
            <person name="Nakayama K."/>
        </authorList>
    </citation>
    <scope>NUCLEOTIDE SEQUENCE</scope>
</reference>
<evidence type="ECO:0000313" key="2">
    <source>
        <dbReference type="EMBL" id="GEY97973.1"/>
    </source>
</evidence>
<sequence length="167" mass="19586">MERERRVNLSTVKKASVAADALSRNEQAKPLRVRALMMIINSNLPPQIHEARVESLKKENGKDKNLHGMDKEFKNRLDGTLCIGRRSWLPYFKDLRKLTMHGSQKSNYFIHHRSDKMYHNLKQLYQWPDMEAIIATCISKCLTCLRMRDDYQKPSGLLVQPVIPHWK</sequence>
<dbReference type="AlphaFoldDB" id="A0A699I623"/>
<name>A0A699I623_TANCI</name>
<gene>
    <name evidence="2" type="ORF">Tci_469947</name>
</gene>
<dbReference type="Gene3D" id="1.10.340.70">
    <property type="match status" value="1"/>
</dbReference>
<dbReference type="InterPro" id="IPR041588">
    <property type="entry name" value="Integrase_H2C2"/>
</dbReference>
<organism evidence="2">
    <name type="scientific">Tanacetum cinerariifolium</name>
    <name type="common">Dalmatian daisy</name>
    <name type="synonym">Chrysanthemum cinerariifolium</name>
    <dbReference type="NCBI Taxonomy" id="118510"/>
    <lineage>
        <taxon>Eukaryota</taxon>
        <taxon>Viridiplantae</taxon>
        <taxon>Streptophyta</taxon>
        <taxon>Embryophyta</taxon>
        <taxon>Tracheophyta</taxon>
        <taxon>Spermatophyta</taxon>
        <taxon>Magnoliopsida</taxon>
        <taxon>eudicotyledons</taxon>
        <taxon>Gunneridae</taxon>
        <taxon>Pentapetalae</taxon>
        <taxon>asterids</taxon>
        <taxon>campanulids</taxon>
        <taxon>Asterales</taxon>
        <taxon>Asteraceae</taxon>
        <taxon>Asteroideae</taxon>
        <taxon>Anthemideae</taxon>
        <taxon>Anthemidinae</taxon>
        <taxon>Tanacetum</taxon>
    </lineage>
</organism>
<evidence type="ECO:0000259" key="1">
    <source>
        <dbReference type="Pfam" id="PF17921"/>
    </source>
</evidence>
<dbReference type="PANTHER" id="PTHR47266">
    <property type="entry name" value="ENDONUCLEASE-RELATED"/>
    <property type="match status" value="1"/>
</dbReference>
<keyword evidence="2" id="KW-0548">Nucleotidyltransferase</keyword>
<dbReference type="InterPro" id="IPR052160">
    <property type="entry name" value="Gypsy_RT_Integrase-like"/>
</dbReference>
<comment type="caution">
    <text evidence="2">The sequence shown here is derived from an EMBL/GenBank/DDBJ whole genome shotgun (WGS) entry which is preliminary data.</text>
</comment>
<accession>A0A699I623</accession>
<proteinExistence type="predicted"/>
<keyword evidence="2" id="KW-0808">Transferase</keyword>
<protein>
    <submittedName>
        <fullName evidence="2">Putative reverse transcriptase domain-containing protein</fullName>
    </submittedName>
</protein>